<name>A0A1G2ELV0_9BACT</name>
<dbReference type="CDD" id="cd04678">
    <property type="entry name" value="NUDIX_MTH2_Nudt15"/>
    <property type="match status" value="1"/>
</dbReference>
<reference evidence="4 5" key="1">
    <citation type="journal article" date="2016" name="Nat. Commun.">
        <title>Thousands of microbial genomes shed light on interconnected biogeochemical processes in an aquifer system.</title>
        <authorList>
            <person name="Anantharaman K."/>
            <person name="Brown C.T."/>
            <person name="Hug L.A."/>
            <person name="Sharon I."/>
            <person name="Castelle C.J."/>
            <person name="Probst A.J."/>
            <person name="Thomas B.C."/>
            <person name="Singh A."/>
            <person name="Wilkins M.J."/>
            <person name="Karaoz U."/>
            <person name="Brodie E.L."/>
            <person name="Williams K.H."/>
            <person name="Hubbard S.S."/>
            <person name="Banfield J.F."/>
        </authorList>
    </citation>
    <scope>NUCLEOTIDE SEQUENCE [LARGE SCALE GENOMIC DNA]</scope>
</reference>
<dbReference type="InterPro" id="IPR015797">
    <property type="entry name" value="NUDIX_hydrolase-like_dom_sf"/>
</dbReference>
<evidence type="ECO:0000313" key="4">
    <source>
        <dbReference type="EMBL" id="OGZ26749.1"/>
    </source>
</evidence>
<dbReference type="FunFam" id="3.90.79.10:FF:000060">
    <property type="entry name" value="Nudix hydrolase 1"/>
    <property type="match status" value="1"/>
</dbReference>
<sequence length="142" mass="16621">MENNKENRPKVGVGVCILKDGKVLLGKRKNAYGEGCWYFPGGHLEFKESWEDCAIRETMEETGIKIKNLRFATVTNDIFEKLGKHYISICMVADYESGEVKFIEPEKCEKWNWFEWSKEAFPKPLSIVQQNLLKQNFNPFKY</sequence>
<dbReference type="PANTHER" id="PTHR16099:SF5">
    <property type="entry name" value="NUCLEOTIDE TRIPHOSPHATE DIPHOSPHATASE NUDT15"/>
    <property type="match status" value="1"/>
</dbReference>
<comment type="caution">
    <text evidence="4">The sequence shown here is derived from an EMBL/GenBank/DDBJ whole genome shotgun (WGS) entry which is preliminary data.</text>
</comment>
<dbReference type="Proteomes" id="UP000177740">
    <property type="component" value="Unassembled WGS sequence"/>
</dbReference>
<dbReference type="InterPro" id="IPR000086">
    <property type="entry name" value="NUDIX_hydrolase_dom"/>
</dbReference>
<dbReference type="PANTHER" id="PTHR16099">
    <property type="entry name" value="8-OXO-DGTP DIPHOSPHATES NUDT15"/>
    <property type="match status" value="1"/>
</dbReference>
<dbReference type="SUPFAM" id="SSF55811">
    <property type="entry name" value="Nudix"/>
    <property type="match status" value="1"/>
</dbReference>
<gene>
    <name evidence="4" type="ORF">A2365_02560</name>
</gene>
<comment type="similarity">
    <text evidence="2">Belongs to the Nudix hydrolase family.</text>
</comment>
<dbReference type="Gene3D" id="3.90.79.10">
    <property type="entry name" value="Nucleoside Triphosphate Pyrophosphohydrolase"/>
    <property type="match status" value="1"/>
</dbReference>
<dbReference type="PROSITE" id="PS51462">
    <property type="entry name" value="NUDIX"/>
    <property type="match status" value="1"/>
</dbReference>
<evidence type="ECO:0000259" key="3">
    <source>
        <dbReference type="PROSITE" id="PS51462"/>
    </source>
</evidence>
<dbReference type="STRING" id="1801677.A2365_02560"/>
<dbReference type="AlphaFoldDB" id="A0A1G2ELV0"/>
<evidence type="ECO:0000256" key="2">
    <source>
        <dbReference type="RuleBase" id="RU003476"/>
    </source>
</evidence>
<dbReference type="InterPro" id="IPR020476">
    <property type="entry name" value="Nudix_hydrolase"/>
</dbReference>
<evidence type="ECO:0000256" key="1">
    <source>
        <dbReference type="ARBA" id="ARBA00022801"/>
    </source>
</evidence>
<dbReference type="GO" id="GO:0016787">
    <property type="term" value="F:hydrolase activity"/>
    <property type="evidence" value="ECO:0007669"/>
    <property type="project" value="UniProtKB-KW"/>
</dbReference>
<dbReference type="PROSITE" id="PS00893">
    <property type="entry name" value="NUDIX_BOX"/>
    <property type="match status" value="1"/>
</dbReference>
<evidence type="ECO:0000313" key="5">
    <source>
        <dbReference type="Proteomes" id="UP000177740"/>
    </source>
</evidence>
<protein>
    <submittedName>
        <fullName evidence="4">DNA mismatch repair protein MutT</fullName>
    </submittedName>
</protein>
<feature type="domain" description="Nudix hydrolase" evidence="3">
    <location>
        <begin position="8"/>
        <end position="138"/>
    </location>
</feature>
<keyword evidence="1 2" id="KW-0378">Hydrolase</keyword>
<dbReference type="InterPro" id="IPR020084">
    <property type="entry name" value="NUDIX_hydrolase_CS"/>
</dbReference>
<dbReference type="Pfam" id="PF00293">
    <property type="entry name" value="NUDIX"/>
    <property type="match status" value="1"/>
</dbReference>
<dbReference type="EMBL" id="MHMM01000017">
    <property type="protein sequence ID" value="OGZ26749.1"/>
    <property type="molecule type" value="Genomic_DNA"/>
</dbReference>
<accession>A0A1G2ELV0</accession>
<proteinExistence type="inferred from homology"/>
<organism evidence="4 5">
    <name type="scientific">Candidatus Nealsonbacteria bacterium RIFOXYB1_FULL_40_15</name>
    <dbReference type="NCBI Taxonomy" id="1801677"/>
    <lineage>
        <taxon>Bacteria</taxon>
        <taxon>Candidatus Nealsoniibacteriota</taxon>
    </lineage>
</organism>
<dbReference type="PRINTS" id="PR00502">
    <property type="entry name" value="NUDIXFAMILY"/>
</dbReference>